<dbReference type="RefSeq" id="WP_119297472.1">
    <property type="nucleotide sequence ID" value="NZ_BHGK01000001.1"/>
</dbReference>
<dbReference type="InterPro" id="IPR001296">
    <property type="entry name" value="Glyco_trans_1"/>
</dbReference>
<dbReference type="EMBL" id="BHGK01000001">
    <property type="protein sequence ID" value="GCA66084.1"/>
    <property type="molecule type" value="Genomic_DNA"/>
</dbReference>
<dbReference type="Pfam" id="PF13439">
    <property type="entry name" value="Glyco_transf_4"/>
    <property type="match status" value="1"/>
</dbReference>
<feature type="domain" description="Glycosyl transferase family 1" evidence="1">
    <location>
        <begin position="204"/>
        <end position="360"/>
    </location>
</feature>
<organism evidence="3 4">
    <name type="scientific">Mediterraneibacter butyricigenes</name>
    <dbReference type="NCBI Taxonomy" id="2316025"/>
    <lineage>
        <taxon>Bacteria</taxon>
        <taxon>Bacillati</taxon>
        <taxon>Bacillota</taxon>
        <taxon>Clostridia</taxon>
        <taxon>Lachnospirales</taxon>
        <taxon>Lachnospiraceae</taxon>
        <taxon>Mediterraneibacter</taxon>
    </lineage>
</organism>
<comment type="caution">
    <text evidence="3">The sequence shown here is derived from an EMBL/GenBank/DDBJ whole genome shotgun (WGS) entry which is preliminary data.</text>
</comment>
<protein>
    <submittedName>
        <fullName evidence="3">Glycosyl transferase</fullName>
    </submittedName>
</protein>
<dbReference type="PANTHER" id="PTHR45947:SF3">
    <property type="entry name" value="SULFOQUINOVOSYL TRANSFERASE SQD2"/>
    <property type="match status" value="1"/>
</dbReference>
<dbReference type="InterPro" id="IPR028098">
    <property type="entry name" value="Glyco_trans_4-like_N"/>
</dbReference>
<dbReference type="PANTHER" id="PTHR45947">
    <property type="entry name" value="SULFOQUINOVOSYL TRANSFERASE SQD2"/>
    <property type="match status" value="1"/>
</dbReference>
<feature type="domain" description="Glycosyltransferase subfamily 4-like N-terminal" evidence="2">
    <location>
        <begin position="19"/>
        <end position="190"/>
    </location>
</feature>
<dbReference type="GO" id="GO:0016757">
    <property type="term" value="F:glycosyltransferase activity"/>
    <property type="evidence" value="ECO:0007669"/>
    <property type="project" value="InterPro"/>
</dbReference>
<keyword evidence="3" id="KW-0808">Transferase</keyword>
<dbReference type="Gene3D" id="3.40.50.2000">
    <property type="entry name" value="Glycogen Phosphorylase B"/>
    <property type="match status" value="2"/>
</dbReference>
<dbReference type="AlphaFoldDB" id="A0A391NXK4"/>
<name>A0A391NXK4_9FIRM</name>
<sequence length="385" mass="44742">MDNKRRKYCIFAAQFLPHMGGIENYTYNIAKELIKRGNKVTVITNNTTGSKTTEKIEGIKVYRFPCFNFINGRFPVMKPTREFWLIHRYLKRHDYDIVVINARFYLHSIYAAVYAKRKRIKSICIEHGTGHLSVHNKILDFIGGIYEHMHTFVLKRVCGNYYGVSEACCEWSAHFGIQSKGVLYNAVDLKKIEKIKEKELCDYRMKYNIPEKAVVIAFTGRLLKEKGIYELIESVERYNKKECDNLYLFLAGEGEEKEYVEAHQSEYIIPVGRLAFEEVVALLESSDIFCLPSLSEGFATSALEAAACHCYIITTERGGTKELVMGKEYGTVMKDNHVDTLYRVLEDVANDPEKRRKAQELCYERLREHFTWECTTDELERIVNE</sequence>
<dbReference type="CDD" id="cd03801">
    <property type="entry name" value="GT4_PimA-like"/>
    <property type="match status" value="1"/>
</dbReference>
<dbReference type="SUPFAM" id="SSF53756">
    <property type="entry name" value="UDP-Glycosyltransferase/glycogen phosphorylase"/>
    <property type="match status" value="1"/>
</dbReference>
<reference evidence="4" key="1">
    <citation type="submission" date="2018-09" db="EMBL/GenBank/DDBJ databases">
        <title>Draft Genome Sequence of Mediterraneibacter sp. KCTC 15684.</title>
        <authorList>
            <person name="Kim J.S."/>
            <person name="Han K.I."/>
            <person name="Suh M.K."/>
            <person name="Lee K.C."/>
            <person name="Eom M.K."/>
            <person name="Lee J.H."/>
            <person name="Park S.H."/>
            <person name="Kang S.W."/>
            <person name="Park J.E."/>
            <person name="Oh B.S."/>
            <person name="Yu S.Y."/>
            <person name="Choi S.H."/>
            <person name="Lee D.H."/>
            <person name="Yoon H."/>
            <person name="Kim B."/>
            <person name="Yang S.J."/>
            <person name="Lee J.S."/>
        </authorList>
    </citation>
    <scope>NUCLEOTIDE SEQUENCE [LARGE SCALE GENOMIC DNA]</scope>
    <source>
        <strain evidence="4">KCTC 15684</strain>
    </source>
</reference>
<dbReference type="Pfam" id="PF00534">
    <property type="entry name" value="Glycos_transf_1"/>
    <property type="match status" value="1"/>
</dbReference>
<keyword evidence="4" id="KW-1185">Reference proteome</keyword>
<gene>
    <name evidence="3" type="ORF">KGMB01110_05200</name>
</gene>
<dbReference type="Proteomes" id="UP000265643">
    <property type="component" value="Unassembled WGS sequence"/>
</dbReference>
<evidence type="ECO:0000313" key="3">
    <source>
        <dbReference type="EMBL" id="GCA66084.1"/>
    </source>
</evidence>
<proteinExistence type="predicted"/>
<evidence type="ECO:0000259" key="1">
    <source>
        <dbReference type="Pfam" id="PF00534"/>
    </source>
</evidence>
<evidence type="ECO:0000313" key="4">
    <source>
        <dbReference type="Proteomes" id="UP000265643"/>
    </source>
</evidence>
<evidence type="ECO:0000259" key="2">
    <source>
        <dbReference type="Pfam" id="PF13439"/>
    </source>
</evidence>
<accession>A0A391NXK4</accession>
<dbReference type="InterPro" id="IPR050194">
    <property type="entry name" value="Glycosyltransferase_grp1"/>
</dbReference>